<keyword evidence="8 11" id="KW-1133">Transmembrane helix</keyword>
<feature type="transmembrane region" description="Helical" evidence="11">
    <location>
        <begin position="817"/>
        <end position="841"/>
    </location>
</feature>
<evidence type="ECO:0000256" key="6">
    <source>
        <dbReference type="ARBA" id="ARBA00022857"/>
    </source>
</evidence>
<feature type="transmembrane region" description="Helical" evidence="11">
    <location>
        <begin position="405"/>
        <end position="425"/>
    </location>
</feature>
<proteinExistence type="inferred from homology"/>
<dbReference type="InterPro" id="IPR002347">
    <property type="entry name" value="SDR_fam"/>
</dbReference>
<evidence type="ECO:0000256" key="9">
    <source>
        <dbReference type="ARBA" id="ARBA00023136"/>
    </source>
</evidence>
<dbReference type="GO" id="GO:0000329">
    <property type="term" value="C:fungal-type vacuole membrane"/>
    <property type="evidence" value="ECO:0007669"/>
    <property type="project" value="TreeGrafter"/>
</dbReference>
<evidence type="ECO:0000313" key="14">
    <source>
        <dbReference type="Proteomes" id="UP000283841"/>
    </source>
</evidence>
<evidence type="ECO:0000256" key="5">
    <source>
        <dbReference type="ARBA" id="ARBA00022692"/>
    </source>
</evidence>
<dbReference type="PROSITE" id="PS00061">
    <property type="entry name" value="ADH_SHORT"/>
    <property type="match status" value="1"/>
</dbReference>
<dbReference type="InterPro" id="IPR020904">
    <property type="entry name" value="Sc_DH/Rdtase_CS"/>
</dbReference>
<dbReference type="RefSeq" id="XP_028482031.1">
    <property type="nucleotide sequence ID" value="XM_028629219.1"/>
</dbReference>
<feature type="transmembrane region" description="Helical" evidence="11">
    <location>
        <begin position="734"/>
        <end position="756"/>
    </location>
</feature>
<dbReference type="Proteomes" id="UP000283841">
    <property type="component" value="Unassembled WGS sequence"/>
</dbReference>
<name>A0A443HKP3_BYSSP</name>
<keyword evidence="4" id="KW-0926">Vacuole</keyword>
<keyword evidence="7" id="KW-0029">Amino-acid transport</keyword>
<dbReference type="GO" id="GO:0005290">
    <property type="term" value="F:L-histidine transmembrane transporter activity"/>
    <property type="evidence" value="ECO:0007669"/>
    <property type="project" value="TreeGrafter"/>
</dbReference>
<dbReference type="GO" id="GO:0015194">
    <property type="term" value="F:L-serine transmembrane transporter activity"/>
    <property type="evidence" value="ECO:0007669"/>
    <property type="project" value="TreeGrafter"/>
</dbReference>
<dbReference type="PANTHER" id="PTHR22950">
    <property type="entry name" value="AMINO ACID TRANSPORTER"/>
    <property type="match status" value="1"/>
</dbReference>
<keyword evidence="6" id="KW-0521">NADP</keyword>
<feature type="transmembrane region" description="Helical" evidence="11">
    <location>
        <begin position="601"/>
        <end position="624"/>
    </location>
</feature>
<dbReference type="InterPro" id="IPR013057">
    <property type="entry name" value="AA_transpt_TM"/>
</dbReference>
<dbReference type="VEuPathDB" id="FungiDB:C8Q69DRAFT_447579"/>
<feature type="compositionally biased region" description="Acidic residues" evidence="10">
    <location>
        <begin position="772"/>
        <end position="788"/>
    </location>
</feature>
<evidence type="ECO:0000256" key="8">
    <source>
        <dbReference type="ARBA" id="ARBA00022989"/>
    </source>
</evidence>
<keyword evidence="9 11" id="KW-0472">Membrane</keyword>
<dbReference type="PRINTS" id="PR00081">
    <property type="entry name" value="GDHRDH"/>
</dbReference>
<feature type="transmembrane region" description="Helical" evidence="11">
    <location>
        <begin position="453"/>
        <end position="475"/>
    </location>
</feature>
<feature type="region of interest" description="Disordered" evidence="10">
    <location>
        <begin position="766"/>
        <end position="791"/>
    </location>
</feature>
<evidence type="ECO:0000256" key="10">
    <source>
        <dbReference type="SAM" id="MobiDB-lite"/>
    </source>
</evidence>
<dbReference type="Pfam" id="PF00106">
    <property type="entry name" value="adh_short"/>
    <property type="match status" value="1"/>
</dbReference>
<dbReference type="STRING" id="264951.A0A443HKP3"/>
<dbReference type="GO" id="GO:0015189">
    <property type="term" value="F:L-lysine transmembrane transporter activity"/>
    <property type="evidence" value="ECO:0007669"/>
    <property type="project" value="TreeGrafter"/>
</dbReference>
<dbReference type="SUPFAM" id="SSF51735">
    <property type="entry name" value="NAD(P)-binding Rossmann-fold domains"/>
    <property type="match status" value="1"/>
</dbReference>
<accession>A0A443HKP3</accession>
<dbReference type="PANTHER" id="PTHR22950:SF678">
    <property type="entry name" value="VACUOLAR AMINO ACID TRANSPORTER 5-RELATED"/>
    <property type="match status" value="1"/>
</dbReference>
<reference evidence="13 14" key="1">
    <citation type="journal article" date="2018" name="Front. Microbiol.">
        <title>Genomic and genetic insights into a cosmopolitan fungus, Paecilomyces variotii (Eurotiales).</title>
        <authorList>
            <person name="Urquhart A.S."/>
            <person name="Mondo S.J."/>
            <person name="Makela M.R."/>
            <person name="Hane J.K."/>
            <person name="Wiebenga A."/>
            <person name="He G."/>
            <person name="Mihaltcheva S."/>
            <person name="Pangilinan J."/>
            <person name="Lipzen A."/>
            <person name="Barry K."/>
            <person name="de Vries R.P."/>
            <person name="Grigoriev I.V."/>
            <person name="Idnurm A."/>
        </authorList>
    </citation>
    <scope>NUCLEOTIDE SEQUENCE [LARGE SCALE GENOMIC DNA]</scope>
    <source>
        <strain evidence="13 14">CBS 101075</strain>
    </source>
</reference>
<feature type="transmembrane region" description="Helical" evidence="11">
    <location>
        <begin position="526"/>
        <end position="544"/>
    </location>
</feature>
<sequence>MAFSVKGKSAIVTGAGSGINFSFAKLLLVNGCNVLIADLALRPEAQAIVDKYSAKTDSSPRAMFQKTDVTDWPQLEEMFNVAVKEFGEIDIVCPGAGVYEPHWSNFWRPPGSPESRDSASGSRYALLDINLTHPIRTTQLAISHFLQHRTNDKPKHIIHISSVAGQNPSLAAPIYVATKHAISGLVRSLAKLDRRFGIRVTAVAPGVIKTPLWTEHPEKLKMVDENVDEWVTPDEVAEVMLALIQQDKVSEIIGDKEGKGKTYPVGGGTIIEVGKKARAVHAFNDPGPVGLAGNTVSHMKVVEEEAFGLLSQKGWGTTPSKLTSITTFPPGARVTDKSVMFDDEAVVGASVDAPRNRSRRRLLRGKRDNGYQGSASWISSVINLLNTIVGAGVLAMPLAMSHFGIVPGICVIIWSGMASGLGLYLQARCAQYLDRGSASFFALSQITYPNASVIFDAAIAIKCFGVGVSYLIIIGDLMPGVVEGFLGSAPEHDFLAHRQFWITAFMLVVIPLAFLRRLDSLKYTSIIALVSIGYLVILVLYHFIKADTIADRGPIRVFKWGGPLPALSSFPVIVFAYTCHQNMFSILNEISNNSHFRTTGVVFASIGSAASTYILVAITGYLSFGNSIGGNIIAMYAPSVSATIGRAAIVVLVMFSYPLQAHPCRASVDAVLKWRWKSRGSNGNEVSPHRHPLLGPRGNRPAEPMSDLRFAVITTIIIILSYITAMTVTSLEAVLAYVGSTGSTSISFILPGLFYYKISSPESDTHQRLMKEDDEAESASEDDGEESGEGLLASSLTSSGILRRGKRQWKKAVLRKLSLALAIYGVVVMIVCLITNTFFIASH</sequence>
<dbReference type="GO" id="GO:0005302">
    <property type="term" value="F:L-tyrosine transmembrane transporter activity"/>
    <property type="evidence" value="ECO:0007669"/>
    <property type="project" value="TreeGrafter"/>
</dbReference>
<dbReference type="GeneID" id="39598496"/>
<comment type="caution">
    <text evidence="13">The sequence shown here is derived from an EMBL/GenBank/DDBJ whole genome shotgun (WGS) entry which is preliminary data.</text>
</comment>
<feature type="transmembrane region" description="Helical" evidence="11">
    <location>
        <begin position="636"/>
        <end position="657"/>
    </location>
</feature>
<keyword evidence="3" id="KW-0813">Transport</keyword>
<dbReference type="FunFam" id="3.40.50.720:FF:000643">
    <property type="entry name" value="Short chain dehydrogenase/reductase family oxidoreductase, putative"/>
    <property type="match status" value="1"/>
</dbReference>
<feature type="transmembrane region" description="Helical" evidence="11">
    <location>
        <begin position="564"/>
        <end position="580"/>
    </location>
</feature>
<evidence type="ECO:0000259" key="12">
    <source>
        <dbReference type="Pfam" id="PF01490"/>
    </source>
</evidence>
<organism evidence="13 14">
    <name type="scientific">Byssochlamys spectabilis</name>
    <name type="common">Paecilomyces variotii</name>
    <dbReference type="NCBI Taxonomy" id="264951"/>
    <lineage>
        <taxon>Eukaryota</taxon>
        <taxon>Fungi</taxon>
        <taxon>Dikarya</taxon>
        <taxon>Ascomycota</taxon>
        <taxon>Pezizomycotina</taxon>
        <taxon>Eurotiomycetes</taxon>
        <taxon>Eurotiomycetidae</taxon>
        <taxon>Eurotiales</taxon>
        <taxon>Thermoascaceae</taxon>
        <taxon>Paecilomyces</taxon>
    </lineage>
</organism>
<feature type="transmembrane region" description="Helical" evidence="11">
    <location>
        <begin position="374"/>
        <end position="399"/>
    </location>
</feature>
<evidence type="ECO:0000256" key="4">
    <source>
        <dbReference type="ARBA" id="ARBA00022554"/>
    </source>
</evidence>
<gene>
    <name evidence="13" type="ORF">C8Q69DRAFT_447579</name>
</gene>
<dbReference type="GO" id="GO:0005313">
    <property type="term" value="F:L-glutamate transmembrane transporter activity"/>
    <property type="evidence" value="ECO:0007669"/>
    <property type="project" value="TreeGrafter"/>
</dbReference>
<feature type="domain" description="Amino acid transporter transmembrane" evidence="12">
    <location>
        <begin position="374"/>
        <end position="771"/>
    </location>
</feature>
<evidence type="ECO:0000256" key="2">
    <source>
        <dbReference type="ARBA" id="ARBA00008066"/>
    </source>
</evidence>
<comment type="subcellular location">
    <subcellularLocation>
        <location evidence="1">Vacuole membrane</location>
        <topology evidence="1">Multi-pass membrane protein</topology>
    </subcellularLocation>
</comment>
<dbReference type="Gene3D" id="3.40.50.720">
    <property type="entry name" value="NAD(P)-binding Rossmann-like Domain"/>
    <property type="match status" value="1"/>
</dbReference>
<dbReference type="Pfam" id="PF01490">
    <property type="entry name" value="Aa_trans"/>
    <property type="match status" value="1"/>
</dbReference>
<evidence type="ECO:0000256" key="7">
    <source>
        <dbReference type="ARBA" id="ARBA00022970"/>
    </source>
</evidence>
<dbReference type="EMBL" id="RCNU01000013">
    <property type="protein sequence ID" value="RWQ92386.1"/>
    <property type="molecule type" value="Genomic_DNA"/>
</dbReference>
<comment type="similarity">
    <text evidence="2">Belongs to the amino acid/polyamine transporter 2 family.</text>
</comment>
<dbReference type="InterPro" id="IPR036291">
    <property type="entry name" value="NAD(P)-bd_dom_sf"/>
</dbReference>
<feature type="transmembrane region" description="Helical" evidence="11">
    <location>
        <begin position="710"/>
        <end position="728"/>
    </location>
</feature>
<keyword evidence="5 11" id="KW-0812">Transmembrane</keyword>
<dbReference type="GO" id="GO:0061459">
    <property type="term" value="F:L-arginine transmembrane transporter activity"/>
    <property type="evidence" value="ECO:0007669"/>
    <property type="project" value="TreeGrafter"/>
</dbReference>
<evidence type="ECO:0000256" key="3">
    <source>
        <dbReference type="ARBA" id="ARBA00022448"/>
    </source>
</evidence>
<feature type="transmembrane region" description="Helical" evidence="11">
    <location>
        <begin position="495"/>
        <end position="514"/>
    </location>
</feature>
<dbReference type="AlphaFoldDB" id="A0A443HKP3"/>
<protein>
    <submittedName>
        <fullName evidence="13">Transmembrane amino acid transporter protein-domain-containing protein</fullName>
    </submittedName>
</protein>
<evidence type="ECO:0000313" key="13">
    <source>
        <dbReference type="EMBL" id="RWQ92386.1"/>
    </source>
</evidence>
<evidence type="ECO:0000256" key="1">
    <source>
        <dbReference type="ARBA" id="ARBA00004128"/>
    </source>
</evidence>
<keyword evidence="14" id="KW-1185">Reference proteome</keyword>
<evidence type="ECO:0000256" key="11">
    <source>
        <dbReference type="SAM" id="Phobius"/>
    </source>
</evidence>